<feature type="region of interest" description="Disordered" evidence="19">
    <location>
        <begin position="1"/>
        <end position="21"/>
    </location>
</feature>
<proteinExistence type="inferred from homology"/>
<evidence type="ECO:0000256" key="11">
    <source>
        <dbReference type="ARBA" id="ARBA00022833"/>
    </source>
</evidence>
<keyword evidence="11" id="KW-0862">Zinc</keyword>
<comment type="subcellular location">
    <subcellularLocation>
        <location evidence="1">Membrane</location>
        <topology evidence="1">Multi-pass membrane protein</topology>
    </subcellularLocation>
    <subcellularLocation>
        <location evidence="2">Plastid</location>
        <location evidence="2">Chloroplast</location>
    </subcellularLocation>
</comment>
<evidence type="ECO:0000256" key="6">
    <source>
        <dbReference type="ARBA" id="ARBA00022679"/>
    </source>
</evidence>
<comment type="catalytic activity">
    <reaction evidence="17">
        <text>phytol + CTP = phytyl phosphate + CDP + H(+)</text>
        <dbReference type="Rhea" id="RHEA:38055"/>
        <dbReference type="ChEBI" id="CHEBI:15378"/>
        <dbReference type="ChEBI" id="CHEBI:17327"/>
        <dbReference type="ChEBI" id="CHEBI:37563"/>
        <dbReference type="ChEBI" id="CHEBI:58069"/>
        <dbReference type="ChEBI" id="CHEBI:75483"/>
        <dbReference type="EC" id="2.7.1.182"/>
    </reaction>
</comment>
<evidence type="ECO:0000256" key="4">
    <source>
        <dbReference type="ARBA" id="ARBA00022528"/>
    </source>
</evidence>
<keyword evidence="10" id="KW-0418">Kinase</keyword>
<dbReference type="PANTHER" id="PTHR32523:SF8">
    <property type="entry name" value="DOLICHOL KINASE"/>
    <property type="match status" value="1"/>
</dbReference>
<evidence type="ECO:0000256" key="3">
    <source>
        <dbReference type="ARBA" id="ARBA00010794"/>
    </source>
</evidence>
<evidence type="ECO:0000256" key="5">
    <source>
        <dbReference type="ARBA" id="ARBA00022640"/>
    </source>
</evidence>
<dbReference type="GO" id="GO:0008270">
    <property type="term" value="F:zinc ion binding"/>
    <property type="evidence" value="ECO:0007669"/>
    <property type="project" value="UniProtKB-KW"/>
</dbReference>
<dbReference type="InterPro" id="IPR039606">
    <property type="entry name" value="Phytol/farnesol_kinase"/>
</dbReference>
<evidence type="ECO:0000259" key="20">
    <source>
        <dbReference type="PROSITE" id="PS50865"/>
    </source>
</evidence>
<dbReference type="AlphaFoldDB" id="A0A8I2YYM3"/>
<keyword evidence="22" id="KW-1185">Reference proteome</keyword>
<evidence type="ECO:0000256" key="19">
    <source>
        <dbReference type="SAM" id="MobiDB-lite"/>
    </source>
</evidence>
<keyword evidence="4" id="KW-0150">Chloroplast</keyword>
<protein>
    <recommendedName>
        <fullName evidence="16">phytol kinase</fullName>
        <ecNumber evidence="16">2.7.1.182</ecNumber>
    </recommendedName>
</protein>
<evidence type="ECO:0000256" key="7">
    <source>
        <dbReference type="ARBA" id="ARBA00022692"/>
    </source>
</evidence>
<dbReference type="EMBL" id="JAGFBS010000003">
    <property type="protein sequence ID" value="KAG6380354.1"/>
    <property type="molecule type" value="Genomic_DNA"/>
</dbReference>
<keyword evidence="13" id="KW-1133">Transmembrane helix</keyword>
<evidence type="ECO:0000256" key="9">
    <source>
        <dbReference type="ARBA" id="ARBA00022771"/>
    </source>
</evidence>
<keyword evidence="5" id="KW-0934">Plastid</keyword>
<dbReference type="Gene3D" id="6.10.140.2220">
    <property type="match status" value="1"/>
</dbReference>
<dbReference type="PANTHER" id="PTHR32523">
    <property type="entry name" value="PHYTOL KINASE 1, CHLOROPLASTIC"/>
    <property type="match status" value="1"/>
</dbReference>
<sequence>MRAALERYGREKNTTGPRPKETIREQVRARLSLAVGGTIMQSISASLSKGTLKSAPLLDPPIATGLTESINKIYDIVLKHGPVSREEWGQLPALFRRVRHLLRVYYDTVFTHRKTVEFKFCDMKDMSDVGLKLHECGLFLQLSPGRLSACLSSAPDLETFIFDDPIDLGRWRLEAAATEQAVKADPEADDDDRERALELEDKSGNDLAAYQLSFFLGDVLVAFLINPANDNKDKARQAKAMGRLVMMSTTPLYRLAFGDALTDAMRPVYWTPKVLVRFSHAGGLPALVEDWAESTLKDGLCKTAMEKLPGKAWAHQTPESLLGIMRGLIRKLEFEGDDFAETPLFVNILHQIYSRYGLEPFERASHLSDFEIIFYFLHRRLSKKPEKYQSAHEWLPLLKKYRNVPGATRKRHGWMILTISGRWDLLAMCGYGCGYTECPETSALLRLKEARVRGKRDPVVEDRLFQWGGASKACARCKAVSYCGAACQKADWKRHKSECAAEAAKNKNEEI</sequence>
<name>A0A8I2YYM3_9AGAM</name>
<reference evidence="21" key="1">
    <citation type="submission" date="2021-03" db="EMBL/GenBank/DDBJ databases">
        <title>Evolutionary innovations through gain and loss of genes in the ectomycorrhizal Boletales.</title>
        <authorList>
            <person name="Wu G."/>
            <person name="Miyauchi S."/>
            <person name="Morin E."/>
            <person name="Yang Z.-L."/>
            <person name="Xu J."/>
            <person name="Martin F.M."/>
        </authorList>
    </citation>
    <scope>NUCLEOTIDE SEQUENCE</scope>
    <source>
        <strain evidence="21">BR01</strain>
    </source>
</reference>
<evidence type="ECO:0000256" key="13">
    <source>
        <dbReference type="ARBA" id="ARBA00022989"/>
    </source>
</evidence>
<dbReference type="Proteomes" id="UP000683000">
    <property type="component" value="Unassembled WGS sequence"/>
</dbReference>
<evidence type="ECO:0000256" key="8">
    <source>
        <dbReference type="ARBA" id="ARBA00022723"/>
    </source>
</evidence>
<keyword evidence="6" id="KW-0808">Transferase</keyword>
<dbReference type="InterPro" id="IPR002893">
    <property type="entry name" value="Znf_MYND"/>
</dbReference>
<evidence type="ECO:0000256" key="17">
    <source>
        <dbReference type="ARBA" id="ARBA00048889"/>
    </source>
</evidence>
<dbReference type="PROSITE" id="PS50865">
    <property type="entry name" value="ZF_MYND_2"/>
    <property type="match status" value="1"/>
</dbReference>
<organism evidence="21 22">
    <name type="scientific">Boletus reticuloceps</name>
    <dbReference type="NCBI Taxonomy" id="495285"/>
    <lineage>
        <taxon>Eukaryota</taxon>
        <taxon>Fungi</taxon>
        <taxon>Dikarya</taxon>
        <taxon>Basidiomycota</taxon>
        <taxon>Agaricomycotina</taxon>
        <taxon>Agaricomycetes</taxon>
        <taxon>Agaricomycetidae</taxon>
        <taxon>Boletales</taxon>
        <taxon>Boletineae</taxon>
        <taxon>Boletaceae</taxon>
        <taxon>Boletoideae</taxon>
        <taxon>Boletus</taxon>
    </lineage>
</organism>
<accession>A0A8I2YYM3</accession>
<gene>
    <name evidence="21" type="ORF">JVT61DRAFT_8466</name>
</gene>
<comment type="pathway">
    <text evidence="15">Cofactor biosynthesis; tocopherol biosynthesis.</text>
</comment>
<evidence type="ECO:0000313" key="21">
    <source>
        <dbReference type="EMBL" id="KAG6380354.1"/>
    </source>
</evidence>
<comment type="caution">
    <text evidence="21">The sequence shown here is derived from an EMBL/GenBank/DDBJ whole genome shotgun (WGS) entry which is preliminary data.</text>
</comment>
<keyword evidence="14" id="KW-0472">Membrane</keyword>
<evidence type="ECO:0000256" key="18">
    <source>
        <dbReference type="PROSITE-ProRule" id="PRU00134"/>
    </source>
</evidence>
<keyword evidence="9 18" id="KW-0863">Zinc-finger</keyword>
<evidence type="ECO:0000256" key="1">
    <source>
        <dbReference type="ARBA" id="ARBA00004141"/>
    </source>
</evidence>
<evidence type="ECO:0000313" key="22">
    <source>
        <dbReference type="Proteomes" id="UP000683000"/>
    </source>
</evidence>
<comment type="similarity">
    <text evidence="3">Belongs to the polyprenol kinase family.</text>
</comment>
<evidence type="ECO:0000256" key="15">
    <source>
        <dbReference type="ARBA" id="ARBA00024015"/>
    </source>
</evidence>
<dbReference type="OrthoDB" id="10257049at2759"/>
<evidence type="ECO:0000256" key="2">
    <source>
        <dbReference type="ARBA" id="ARBA00004229"/>
    </source>
</evidence>
<evidence type="ECO:0000256" key="12">
    <source>
        <dbReference type="ARBA" id="ARBA00022946"/>
    </source>
</evidence>
<dbReference type="SUPFAM" id="SSF144232">
    <property type="entry name" value="HIT/MYND zinc finger-like"/>
    <property type="match status" value="1"/>
</dbReference>
<keyword evidence="12" id="KW-0809">Transit peptide</keyword>
<keyword evidence="7" id="KW-0812">Transmembrane</keyword>
<evidence type="ECO:0000256" key="16">
    <source>
        <dbReference type="ARBA" id="ARBA00039024"/>
    </source>
</evidence>
<keyword evidence="8" id="KW-0479">Metal-binding</keyword>
<dbReference type="EC" id="2.7.1.182" evidence="16"/>
<feature type="domain" description="MYND-type" evidence="20">
    <location>
        <begin position="430"/>
        <end position="499"/>
    </location>
</feature>
<dbReference type="GO" id="GO:0010276">
    <property type="term" value="F:phytol kinase activity"/>
    <property type="evidence" value="ECO:0007669"/>
    <property type="project" value="UniProtKB-EC"/>
</dbReference>
<evidence type="ECO:0000256" key="10">
    <source>
        <dbReference type="ARBA" id="ARBA00022777"/>
    </source>
</evidence>
<dbReference type="GO" id="GO:0016020">
    <property type="term" value="C:membrane"/>
    <property type="evidence" value="ECO:0007669"/>
    <property type="project" value="UniProtKB-SubCell"/>
</dbReference>
<dbReference type="Pfam" id="PF01753">
    <property type="entry name" value="zf-MYND"/>
    <property type="match status" value="1"/>
</dbReference>
<evidence type="ECO:0000256" key="14">
    <source>
        <dbReference type="ARBA" id="ARBA00023136"/>
    </source>
</evidence>